<protein>
    <recommendedName>
        <fullName evidence="1">Protein kinase domain-containing protein</fullName>
    </recommendedName>
</protein>
<dbReference type="PROSITE" id="PS00108">
    <property type="entry name" value="PROTEIN_KINASE_ST"/>
    <property type="match status" value="1"/>
</dbReference>
<accession>E4YMY3</accession>
<dbReference type="Gene3D" id="1.10.510.10">
    <property type="entry name" value="Transferase(Phosphotransferase) domain 1"/>
    <property type="match status" value="1"/>
</dbReference>
<dbReference type="GO" id="GO:0005634">
    <property type="term" value="C:nucleus"/>
    <property type="evidence" value="ECO:0007669"/>
    <property type="project" value="TreeGrafter"/>
</dbReference>
<evidence type="ECO:0000313" key="2">
    <source>
        <dbReference type="EMBL" id="CBY36842.1"/>
    </source>
</evidence>
<dbReference type="AlphaFoldDB" id="E4YMY3"/>
<dbReference type="GO" id="GO:0044773">
    <property type="term" value="P:mitotic DNA damage checkpoint signaling"/>
    <property type="evidence" value="ECO:0007669"/>
    <property type="project" value="TreeGrafter"/>
</dbReference>
<evidence type="ECO:0000259" key="1">
    <source>
        <dbReference type="PROSITE" id="PS50011"/>
    </source>
</evidence>
<dbReference type="Pfam" id="PF00069">
    <property type="entry name" value="Pkinase"/>
    <property type="match status" value="1"/>
</dbReference>
<dbReference type="PANTHER" id="PTHR44167:SF24">
    <property type="entry name" value="SERINE_THREONINE-PROTEIN KINASE CHK2"/>
    <property type="match status" value="1"/>
</dbReference>
<dbReference type="InterPro" id="IPR008271">
    <property type="entry name" value="Ser/Thr_kinase_AS"/>
</dbReference>
<organism evidence="2">
    <name type="scientific">Oikopleura dioica</name>
    <name type="common">Tunicate</name>
    <dbReference type="NCBI Taxonomy" id="34765"/>
    <lineage>
        <taxon>Eukaryota</taxon>
        <taxon>Metazoa</taxon>
        <taxon>Chordata</taxon>
        <taxon>Tunicata</taxon>
        <taxon>Appendicularia</taxon>
        <taxon>Copelata</taxon>
        <taxon>Oikopleuridae</taxon>
        <taxon>Oikopleura</taxon>
    </lineage>
</organism>
<feature type="domain" description="Protein kinase" evidence="1">
    <location>
        <begin position="1"/>
        <end position="291"/>
    </location>
</feature>
<dbReference type="EMBL" id="FN654851">
    <property type="protein sequence ID" value="CBY36842.1"/>
    <property type="molecule type" value="Genomic_DNA"/>
</dbReference>
<dbReference type="SUPFAM" id="SSF56112">
    <property type="entry name" value="Protein kinase-like (PK-like)"/>
    <property type="match status" value="1"/>
</dbReference>
<dbReference type="GO" id="GO:0005524">
    <property type="term" value="F:ATP binding"/>
    <property type="evidence" value="ECO:0007669"/>
    <property type="project" value="InterPro"/>
</dbReference>
<gene>
    <name evidence="2" type="ORF">GSOID_T00029882001</name>
</gene>
<dbReference type="GO" id="GO:0004674">
    <property type="term" value="F:protein serine/threonine kinase activity"/>
    <property type="evidence" value="ECO:0007669"/>
    <property type="project" value="TreeGrafter"/>
</dbReference>
<proteinExistence type="predicted"/>
<sequence>MPRHQNIIEHHFNVELFHSNDFASEDPIGWITVMDYGNFTLREKLRENNLQLEERKKIYEGIVNAYEYLGSVGVTYFDLKPENVVIFQNSDGTFEVKIIDFGLIVDVSNKEGFRRMGYVRRGSRFQNSEALRAGTPGFCDGKQIHGFENCLGPLTTLSTLIFSDYKSGYYLLYEPYESLEVRERIDDMARHVYALIGNSGGFVEKIREFSAYPTPEIASQLRDILNVRNIDGTLSNISPGHGIDIAMDHRYTQSVDLFNLENTLAVFLDDELVNIPEAVTTQGRTLLCTFFAVSRLMKAALTKCIESLENQYDQHFYNSNNWPYYNSRAEYGIHNKYVDVLEKLTFKYLLFTIMMIILPTSPAGLDRDQSQEEKSSPEAQIFCPKKLLDILTKSSYLRVSGWEIIFHQFFSQSRMPELTMNYKTALGIVFYENVSHSILIDHYNADGEYFYASDTDNWISVIFPDNRIPISYLCHPKVERNQGLLRIGIIL</sequence>
<dbReference type="InterPro" id="IPR011009">
    <property type="entry name" value="Kinase-like_dom_sf"/>
</dbReference>
<dbReference type="InterPro" id="IPR000719">
    <property type="entry name" value="Prot_kinase_dom"/>
</dbReference>
<reference evidence="2" key="1">
    <citation type="journal article" date="2010" name="Science">
        <title>Plasticity of animal genome architecture unmasked by rapid evolution of a pelagic tunicate.</title>
        <authorList>
            <person name="Denoeud F."/>
            <person name="Henriet S."/>
            <person name="Mungpakdee S."/>
            <person name="Aury J.M."/>
            <person name="Da Silva C."/>
            <person name="Brinkmann H."/>
            <person name="Mikhaleva J."/>
            <person name="Olsen L.C."/>
            <person name="Jubin C."/>
            <person name="Canestro C."/>
            <person name="Bouquet J.M."/>
            <person name="Danks G."/>
            <person name="Poulain J."/>
            <person name="Campsteijn C."/>
            <person name="Adamski M."/>
            <person name="Cross I."/>
            <person name="Yadetie F."/>
            <person name="Muffato M."/>
            <person name="Louis A."/>
            <person name="Butcher S."/>
            <person name="Tsagkogeorga G."/>
            <person name="Konrad A."/>
            <person name="Singh S."/>
            <person name="Jensen M.F."/>
            <person name="Cong E.H."/>
            <person name="Eikeseth-Otteraa H."/>
            <person name="Noel B."/>
            <person name="Anthouard V."/>
            <person name="Porcel B.M."/>
            <person name="Kachouri-Lafond R."/>
            <person name="Nishino A."/>
            <person name="Ugolini M."/>
            <person name="Chourrout P."/>
            <person name="Nishida H."/>
            <person name="Aasland R."/>
            <person name="Huzurbazar S."/>
            <person name="Westhof E."/>
            <person name="Delsuc F."/>
            <person name="Lehrach H."/>
            <person name="Reinhardt R."/>
            <person name="Weissenbach J."/>
            <person name="Roy S.W."/>
            <person name="Artiguenave F."/>
            <person name="Postlethwait J.H."/>
            <person name="Manak J.R."/>
            <person name="Thompson E.M."/>
            <person name="Jaillon O."/>
            <person name="Du Pasquier L."/>
            <person name="Boudinot P."/>
            <person name="Liberles D.A."/>
            <person name="Volff J.N."/>
            <person name="Philippe H."/>
            <person name="Lenhard B."/>
            <person name="Roest Crollius H."/>
            <person name="Wincker P."/>
            <person name="Chourrout D."/>
        </authorList>
    </citation>
    <scope>NUCLEOTIDE SEQUENCE [LARGE SCALE GENOMIC DNA]</scope>
</reference>
<name>E4YMY3_OIKDI</name>
<dbReference type="GO" id="GO:0005737">
    <property type="term" value="C:cytoplasm"/>
    <property type="evidence" value="ECO:0007669"/>
    <property type="project" value="TreeGrafter"/>
</dbReference>
<dbReference type="Proteomes" id="UP000011014">
    <property type="component" value="Unassembled WGS sequence"/>
</dbReference>
<dbReference type="PROSITE" id="PS50011">
    <property type="entry name" value="PROTEIN_KINASE_DOM"/>
    <property type="match status" value="1"/>
</dbReference>
<dbReference type="PANTHER" id="PTHR44167">
    <property type="entry name" value="OVARIAN-SPECIFIC SERINE/THREONINE-PROTEIN KINASE LOK-RELATED"/>
    <property type="match status" value="1"/>
</dbReference>